<evidence type="ECO:0000256" key="3">
    <source>
        <dbReference type="ARBA" id="ARBA00012438"/>
    </source>
</evidence>
<keyword evidence="16" id="KW-0175">Coiled coil</keyword>
<dbReference type="EMBL" id="CP014034">
    <property type="protein sequence ID" value="AMF92440.1"/>
    <property type="molecule type" value="Genomic_DNA"/>
</dbReference>
<evidence type="ECO:0000256" key="2">
    <source>
        <dbReference type="ARBA" id="ARBA00004429"/>
    </source>
</evidence>
<keyword evidence="8 17" id="KW-0812">Transmembrane</keyword>
<feature type="domain" description="HAMP" evidence="19">
    <location>
        <begin position="343"/>
        <end position="395"/>
    </location>
</feature>
<dbReference type="Gene3D" id="1.10.287.130">
    <property type="match status" value="1"/>
</dbReference>
<dbReference type="PRINTS" id="PR00344">
    <property type="entry name" value="BCTRLSENSOR"/>
</dbReference>
<dbReference type="Gene3D" id="6.10.340.10">
    <property type="match status" value="1"/>
</dbReference>
<dbReference type="CDD" id="cd06225">
    <property type="entry name" value="HAMP"/>
    <property type="match status" value="1"/>
</dbReference>
<evidence type="ECO:0000256" key="9">
    <source>
        <dbReference type="ARBA" id="ARBA00022741"/>
    </source>
</evidence>
<dbReference type="PROSITE" id="PS50109">
    <property type="entry name" value="HIS_KIN"/>
    <property type="match status" value="1"/>
</dbReference>
<dbReference type="InterPro" id="IPR005467">
    <property type="entry name" value="His_kinase_dom"/>
</dbReference>
<evidence type="ECO:0000259" key="19">
    <source>
        <dbReference type="PROSITE" id="PS50885"/>
    </source>
</evidence>
<evidence type="ECO:0000256" key="17">
    <source>
        <dbReference type="SAM" id="Phobius"/>
    </source>
</evidence>
<dbReference type="GO" id="GO:0005886">
    <property type="term" value="C:plasma membrane"/>
    <property type="evidence" value="ECO:0007669"/>
    <property type="project" value="UniProtKB-SubCell"/>
</dbReference>
<dbReference type="InterPro" id="IPR003660">
    <property type="entry name" value="HAMP_dom"/>
</dbReference>
<dbReference type="GO" id="GO:0005524">
    <property type="term" value="F:ATP binding"/>
    <property type="evidence" value="ECO:0007669"/>
    <property type="project" value="UniProtKB-KW"/>
</dbReference>
<comment type="subcellular location">
    <subcellularLocation>
        <location evidence="2">Cell inner membrane</location>
        <topology evidence="2">Multi-pass membrane protein</topology>
    </subcellularLocation>
</comment>
<dbReference type="PROSITE" id="PS50885">
    <property type="entry name" value="HAMP"/>
    <property type="match status" value="1"/>
</dbReference>
<reference evidence="20" key="2">
    <citation type="submission" date="2018-01" db="EMBL/GenBank/DDBJ databases">
        <title>FDA dAtabase for Regulatory Grade micrObial Sequences (FDA-ARGOS): Supporting development and validation of Infectious Disease Dx tests.</title>
        <authorList>
            <person name="Hoffmann M."/>
            <person name="Allard M."/>
            <person name="Evans P."/>
            <person name="Brown E."/>
            <person name="Tallon L."/>
            <person name="Sadzewicz L."/>
            <person name="Sengamalay N."/>
            <person name="Ott S."/>
            <person name="Godinez A."/>
            <person name="Nagaraj S."/>
            <person name="Vyas G."/>
            <person name="Aluvathingal J."/>
            <person name="Nadendla S."/>
            <person name="Geyer C."/>
            <person name="Sichtig H."/>
        </authorList>
    </citation>
    <scope>NUCLEOTIDE SEQUENCE</scope>
    <source>
        <strain evidence="20">ATCC 33809</strain>
    </source>
</reference>
<evidence type="ECO:0000313" key="21">
    <source>
        <dbReference type="EMBL" id="SUQ27286.1"/>
    </source>
</evidence>
<feature type="coiled-coil region" evidence="16">
    <location>
        <begin position="512"/>
        <end position="560"/>
    </location>
</feature>
<dbReference type="InterPro" id="IPR017116">
    <property type="entry name" value="Sig_transdc_His_kinase_PgtB"/>
</dbReference>
<dbReference type="SMART" id="SM00388">
    <property type="entry name" value="HisKA"/>
    <property type="match status" value="1"/>
</dbReference>
<dbReference type="SMART" id="SM00387">
    <property type="entry name" value="HATPase_c"/>
    <property type="match status" value="1"/>
</dbReference>
<dbReference type="GO" id="GO:0007234">
    <property type="term" value="P:osmosensory signaling via phosphorelay pathway"/>
    <property type="evidence" value="ECO:0007669"/>
    <property type="project" value="TreeGrafter"/>
</dbReference>
<dbReference type="InterPro" id="IPR036890">
    <property type="entry name" value="HATPase_C_sf"/>
</dbReference>
<keyword evidence="13" id="KW-0902">Two-component regulatory system</keyword>
<dbReference type="KEGG" id="vfl:AL536_02875"/>
<keyword evidence="10 21" id="KW-0418">Kinase</keyword>
<evidence type="ECO:0000256" key="14">
    <source>
        <dbReference type="ARBA" id="ARBA00023136"/>
    </source>
</evidence>
<gene>
    <name evidence="21" type="primary">pgtB</name>
    <name evidence="20" type="ORF">AL536_02875</name>
    <name evidence="21" type="ORF">NCTC11327_04159</name>
</gene>
<dbReference type="AlphaFoldDB" id="A0AAX2LY52"/>
<evidence type="ECO:0000256" key="13">
    <source>
        <dbReference type="ARBA" id="ARBA00023012"/>
    </source>
</evidence>
<keyword evidence="11" id="KW-0067">ATP-binding</keyword>
<evidence type="ECO:0000313" key="23">
    <source>
        <dbReference type="Proteomes" id="UP000254626"/>
    </source>
</evidence>
<evidence type="ECO:0000313" key="20">
    <source>
        <dbReference type="EMBL" id="AMF92440.1"/>
    </source>
</evidence>
<dbReference type="SUPFAM" id="SSF47384">
    <property type="entry name" value="Homodimeric domain of signal transducing histidine kinase"/>
    <property type="match status" value="1"/>
</dbReference>
<dbReference type="InterPro" id="IPR036097">
    <property type="entry name" value="HisK_dim/P_sf"/>
</dbReference>
<keyword evidence="9" id="KW-0547">Nucleotide-binding</keyword>
<evidence type="ECO:0000256" key="1">
    <source>
        <dbReference type="ARBA" id="ARBA00000085"/>
    </source>
</evidence>
<dbReference type="GeneID" id="29383468"/>
<dbReference type="InterPro" id="IPR003594">
    <property type="entry name" value="HATPase_dom"/>
</dbReference>
<keyword evidence="7 21" id="KW-0808">Transferase</keyword>
<dbReference type="InterPro" id="IPR050351">
    <property type="entry name" value="BphY/WalK/GraS-like"/>
</dbReference>
<dbReference type="GO" id="GO:0030295">
    <property type="term" value="F:protein kinase activator activity"/>
    <property type="evidence" value="ECO:0007669"/>
    <property type="project" value="TreeGrafter"/>
</dbReference>
<evidence type="ECO:0000256" key="4">
    <source>
        <dbReference type="ARBA" id="ARBA00022475"/>
    </source>
</evidence>
<feature type="transmembrane region" description="Helical" evidence="17">
    <location>
        <begin position="321"/>
        <end position="341"/>
    </location>
</feature>
<dbReference type="RefSeq" id="WP_061055556.1">
    <property type="nucleotide sequence ID" value="NZ_CABLBX010000021.1"/>
</dbReference>
<dbReference type="Proteomes" id="UP000254626">
    <property type="component" value="Unassembled WGS sequence"/>
</dbReference>
<evidence type="ECO:0000256" key="12">
    <source>
        <dbReference type="ARBA" id="ARBA00022989"/>
    </source>
</evidence>
<dbReference type="EMBL" id="UHIP01000002">
    <property type="protein sequence ID" value="SUQ27286.1"/>
    <property type="molecule type" value="Genomic_DNA"/>
</dbReference>
<organism evidence="21 23">
    <name type="scientific">Vibrio fluvialis</name>
    <dbReference type="NCBI Taxonomy" id="676"/>
    <lineage>
        <taxon>Bacteria</taxon>
        <taxon>Pseudomonadati</taxon>
        <taxon>Pseudomonadota</taxon>
        <taxon>Gammaproteobacteria</taxon>
        <taxon>Vibrionales</taxon>
        <taxon>Vibrionaceae</taxon>
        <taxon>Vibrio</taxon>
    </lineage>
</organism>
<dbReference type="GO" id="GO:0000156">
    <property type="term" value="F:phosphorelay response regulator activity"/>
    <property type="evidence" value="ECO:0007669"/>
    <property type="project" value="TreeGrafter"/>
</dbReference>
<reference evidence="22" key="1">
    <citation type="submission" date="2015-12" db="EMBL/GenBank/DDBJ databases">
        <title>FDA dAtabase for Regulatory Grade micrObial Sequences (FDA-ARGOS): Supporting development and validation of Infectious Disease Dx tests.</title>
        <authorList>
            <person name="Hoffmann M."/>
            <person name="Allard M."/>
            <person name="Evans P."/>
            <person name="Brown E."/>
            <person name="Tallon L.J."/>
            <person name="Sadzewicz L."/>
            <person name="Sengamalay N."/>
            <person name="Ott S."/>
            <person name="Godinez A."/>
            <person name="Nagaraj S."/>
            <person name="Vyas G."/>
            <person name="Aluvathingal J."/>
            <person name="Nadendla S."/>
            <person name="Geyer C."/>
            <person name="Sichtig H."/>
        </authorList>
    </citation>
    <scope>NUCLEOTIDE SEQUENCE [LARGE SCALE GENOMIC DNA]</scope>
    <source>
        <strain evidence="22">ATCC 33809</strain>
    </source>
</reference>
<dbReference type="Pfam" id="PF00672">
    <property type="entry name" value="HAMP"/>
    <property type="match status" value="1"/>
</dbReference>
<protein>
    <recommendedName>
        <fullName evidence="15">C4-dicarboxylate transport sensor protein DctB</fullName>
        <ecNumber evidence="3">2.7.13.3</ecNumber>
    </recommendedName>
</protein>
<dbReference type="Gene3D" id="3.30.565.10">
    <property type="entry name" value="Histidine kinase-like ATPase, C-terminal domain"/>
    <property type="match status" value="1"/>
</dbReference>
<keyword evidence="5" id="KW-0997">Cell inner membrane</keyword>
<dbReference type="Proteomes" id="UP000057088">
    <property type="component" value="Chromosome 1"/>
</dbReference>
<dbReference type="PANTHER" id="PTHR42878">
    <property type="entry name" value="TWO-COMPONENT HISTIDINE KINASE"/>
    <property type="match status" value="1"/>
</dbReference>
<dbReference type="SMART" id="SM00304">
    <property type="entry name" value="HAMP"/>
    <property type="match status" value="1"/>
</dbReference>
<accession>A0AAX2LY52</accession>
<dbReference type="Gene3D" id="3.30.450.20">
    <property type="entry name" value="PAS domain"/>
    <property type="match status" value="1"/>
</dbReference>
<evidence type="ECO:0000313" key="22">
    <source>
        <dbReference type="Proteomes" id="UP000057088"/>
    </source>
</evidence>
<name>A0AAX2LY52_VIBFL</name>
<keyword evidence="4" id="KW-1003">Cell membrane</keyword>
<reference evidence="21 23" key="3">
    <citation type="submission" date="2018-06" db="EMBL/GenBank/DDBJ databases">
        <authorList>
            <consortium name="Pathogen Informatics"/>
            <person name="Doyle S."/>
        </authorList>
    </citation>
    <scope>NUCLEOTIDE SEQUENCE [LARGE SCALE GENOMIC DNA]</scope>
    <source>
        <strain evidence="21 23">NCTC11327</strain>
    </source>
</reference>
<keyword evidence="22" id="KW-1185">Reference proteome</keyword>
<dbReference type="PANTHER" id="PTHR42878:SF7">
    <property type="entry name" value="SENSOR HISTIDINE KINASE GLRK"/>
    <property type="match status" value="1"/>
</dbReference>
<evidence type="ECO:0000256" key="10">
    <source>
        <dbReference type="ARBA" id="ARBA00022777"/>
    </source>
</evidence>
<evidence type="ECO:0000256" key="16">
    <source>
        <dbReference type="SAM" id="Coils"/>
    </source>
</evidence>
<evidence type="ECO:0000256" key="6">
    <source>
        <dbReference type="ARBA" id="ARBA00022553"/>
    </source>
</evidence>
<evidence type="ECO:0000256" key="8">
    <source>
        <dbReference type="ARBA" id="ARBA00022692"/>
    </source>
</evidence>
<dbReference type="Pfam" id="PF00512">
    <property type="entry name" value="HisKA"/>
    <property type="match status" value="1"/>
</dbReference>
<dbReference type="Pfam" id="PF02518">
    <property type="entry name" value="HATPase_c"/>
    <property type="match status" value="1"/>
</dbReference>
<keyword evidence="14 17" id="KW-0472">Membrane</keyword>
<keyword evidence="12 17" id="KW-1133">Transmembrane helix</keyword>
<keyword evidence="6" id="KW-0597">Phosphoprotein</keyword>
<dbReference type="PIRSF" id="PIRSF037119">
    <property type="entry name" value="STHK_PgtB"/>
    <property type="match status" value="1"/>
</dbReference>
<dbReference type="CDD" id="cd00082">
    <property type="entry name" value="HisKA"/>
    <property type="match status" value="1"/>
</dbReference>
<dbReference type="EC" id="2.7.13.3" evidence="3"/>
<comment type="catalytic activity">
    <reaction evidence="1">
        <text>ATP + protein L-histidine = ADP + protein N-phospho-L-histidine.</text>
        <dbReference type="EC" id="2.7.13.3"/>
    </reaction>
</comment>
<feature type="transmembrane region" description="Helical" evidence="17">
    <location>
        <begin position="12"/>
        <end position="35"/>
    </location>
</feature>
<dbReference type="InterPro" id="IPR003661">
    <property type="entry name" value="HisK_dim/P_dom"/>
</dbReference>
<dbReference type="InterPro" id="IPR004358">
    <property type="entry name" value="Sig_transdc_His_kin-like_C"/>
</dbReference>
<evidence type="ECO:0000256" key="11">
    <source>
        <dbReference type="ARBA" id="ARBA00022840"/>
    </source>
</evidence>
<sequence length="781" mass="87910">MSLPKYHTIGARLLLAFGASTLVVIAVCLVAWFNWNKLESQVSEVLQKSVPKFNASYVLESRSSEIRRRIQIIGSATNKVVLDSQTERLQQDFLVMDQVWNTLANDSEVQTLRVGYQRLRTFTERYSELVSLRIDVQRQIDMLIEQLQWTHQDINWELTPLRQELQWQLERGDAGEMSGALLAKINLIQSLLDSEAQIYTFSRELMLASHQTQVENGMKVLQYRLEELQTASQPIFEIPASIAYQQMLGELAELLVIDGPFHRGISQMVRLNNELDDLMQNIQQQLSVQHAEIAKLVELADNTFTDVQNDTTQMIREGNRVLLACFGVSICLSLILAYYFVKRRIVARLANLSNSLDAIIHNDLSHPIVVDGKDEIGKLSKQLIEYGRKVEEMERTNALSLINNTQASLITCNLQGVIESANPSAQATLKLEVGKLQQTLWRCFPEKLRASIEALFAPNDDLIRKGAQSVTLSLGCEEKPHYLRLYLRKFNQGLSDKIIVTITDVTDQEHANRLLEERVREKTRDLIDKNEQLQAEVEERERAEAYLKRTQNELIQAAKMAVVGQTMTSLAHELNQPLSAMSTYLFTARLALEQAEHSQIAMSLDQVESLTERMGKIVNSLRNFARKSRVDEPLQALSLQLVVEQALTLVQAKAKRQQVALSSELAPDLRVMGDVLGLEQVLINLLVNGCDAVSNSEVKRVTLSQIGSDDHWHRIAVEDSGAGFAHDVVGQLFTPFTSTKEVGLGLGLSICQSLIEKMNGNIYLASTLDKGAMVVLELAHD</sequence>
<evidence type="ECO:0000256" key="7">
    <source>
        <dbReference type="ARBA" id="ARBA00022679"/>
    </source>
</evidence>
<evidence type="ECO:0000259" key="18">
    <source>
        <dbReference type="PROSITE" id="PS50109"/>
    </source>
</evidence>
<dbReference type="SUPFAM" id="SSF55874">
    <property type="entry name" value="ATPase domain of HSP90 chaperone/DNA topoisomerase II/histidine kinase"/>
    <property type="match status" value="1"/>
</dbReference>
<proteinExistence type="predicted"/>
<dbReference type="GO" id="GO:0000155">
    <property type="term" value="F:phosphorelay sensor kinase activity"/>
    <property type="evidence" value="ECO:0007669"/>
    <property type="project" value="InterPro"/>
</dbReference>
<evidence type="ECO:0000256" key="5">
    <source>
        <dbReference type="ARBA" id="ARBA00022519"/>
    </source>
</evidence>
<feature type="domain" description="Histidine kinase" evidence="18">
    <location>
        <begin position="569"/>
        <end position="781"/>
    </location>
</feature>
<dbReference type="FunFam" id="1.10.287.130:FF:000049">
    <property type="entry name" value="C4-dicarboxylate transport sensor protein DctB"/>
    <property type="match status" value="1"/>
</dbReference>
<evidence type="ECO:0000256" key="15">
    <source>
        <dbReference type="ARBA" id="ARBA00073143"/>
    </source>
</evidence>